<keyword evidence="2" id="KW-1185">Reference proteome</keyword>
<dbReference type="InterPro" id="IPR040377">
    <property type="entry name" value="Ssl2009-like"/>
</dbReference>
<proteinExistence type="predicted"/>
<dbReference type="PANTHER" id="PTHR34048:SF5">
    <property type="entry name" value="INNER MEMBRANE LOCALIZED PROTEIN"/>
    <property type="match status" value="1"/>
</dbReference>
<evidence type="ECO:0000313" key="1">
    <source>
        <dbReference type="EMBL" id="KAH0851446.1"/>
    </source>
</evidence>
<dbReference type="PANTHER" id="PTHR34048">
    <property type="entry name" value="LOW-DENSITY RECEPTOR-LIKE PROTEIN"/>
    <property type="match status" value="1"/>
</dbReference>
<accession>A0ABQ7X6D4</accession>
<protein>
    <submittedName>
        <fullName evidence="1">Uncharacterized protein</fullName>
    </submittedName>
</protein>
<dbReference type="Proteomes" id="UP000824890">
    <property type="component" value="Unassembled WGS sequence"/>
</dbReference>
<evidence type="ECO:0000313" key="2">
    <source>
        <dbReference type="Proteomes" id="UP000824890"/>
    </source>
</evidence>
<name>A0ABQ7X6D4_BRANA</name>
<reference evidence="1 2" key="1">
    <citation type="submission" date="2021-05" db="EMBL/GenBank/DDBJ databases">
        <title>Genome Assembly of Synthetic Allotetraploid Brassica napus Reveals Homoeologous Exchanges between Subgenomes.</title>
        <authorList>
            <person name="Davis J.T."/>
        </authorList>
    </citation>
    <scope>NUCLEOTIDE SEQUENCE [LARGE SCALE GENOMIC DNA]</scope>
    <source>
        <strain evidence="2">cv. Da-Ae</strain>
        <tissue evidence="1">Seedling</tissue>
    </source>
</reference>
<gene>
    <name evidence="1" type="ORF">HID58_094748</name>
</gene>
<comment type="caution">
    <text evidence="1">The sequence shown here is derived from an EMBL/GenBank/DDBJ whole genome shotgun (WGS) entry which is preliminary data.</text>
</comment>
<dbReference type="EMBL" id="JAGKQM010001726">
    <property type="protein sequence ID" value="KAH0851446.1"/>
    <property type="molecule type" value="Genomic_DNA"/>
</dbReference>
<sequence length="125" mass="14228">MILARQYLEQTNSSQEEILKFIYDEYKALEKNWKVLAWKFTQLNSAMGDALSQLKTKDTPNSAALRTDKVELLFNPQTDDSSQLSHEMMSPTSNGALEVIESNKSAKVSAGESNESCCRMVEKWW</sequence>
<organism evidence="1 2">
    <name type="scientific">Brassica napus</name>
    <name type="common">Rape</name>
    <dbReference type="NCBI Taxonomy" id="3708"/>
    <lineage>
        <taxon>Eukaryota</taxon>
        <taxon>Viridiplantae</taxon>
        <taxon>Streptophyta</taxon>
        <taxon>Embryophyta</taxon>
        <taxon>Tracheophyta</taxon>
        <taxon>Spermatophyta</taxon>
        <taxon>Magnoliopsida</taxon>
        <taxon>eudicotyledons</taxon>
        <taxon>Gunneridae</taxon>
        <taxon>Pentapetalae</taxon>
        <taxon>rosids</taxon>
        <taxon>malvids</taxon>
        <taxon>Brassicales</taxon>
        <taxon>Brassicaceae</taxon>
        <taxon>Brassiceae</taxon>
        <taxon>Brassica</taxon>
    </lineage>
</organism>